<dbReference type="Pfam" id="PF06693">
    <property type="entry name" value="DUF1190"/>
    <property type="match status" value="1"/>
</dbReference>
<evidence type="ECO:0000256" key="1">
    <source>
        <dbReference type="SAM" id="MobiDB-lite"/>
    </source>
</evidence>
<evidence type="ECO:0000313" key="2">
    <source>
        <dbReference type="EMBL" id="NJR79661.1"/>
    </source>
</evidence>
<accession>A0ABX1CSC6</accession>
<protein>
    <submittedName>
        <fullName evidence="2">DUF1190 domain-containing protein</fullName>
    </submittedName>
</protein>
<dbReference type="RefSeq" id="WP_168135221.1">
    <property type="nucleotide sequence ID" value="NZ_JAAVJH010000009.1"/>
</dbReference>
<comment type="caution">
    <text evidence="2">The sequence shown here is derived from an EMBL/GenBank/DDBJ whole genome shotgun (WGS) entry which is preliminary data.</text>
</comment>
<reference evidence="2 3" key="1">
    <citation type="submission" date="2020-03" db="EMBL/GenBank/DDBJ databases">
        <authorList>
            <person name="Wang L."/>
            <person name="He N."/>
            <person name="Li Y."/>
            <person name="Fang Y."/>
            <person name="Zhang F."/>
        </authorList>
    </citation>
    <scope>NUCLEOTIDE SEQUENCE [LARGE SCALE GENOMIC DNA]</scope>
    <source>
        <strain evidence="2 3">36D10-4-7</strain>
    </source>
</reference>
<dbReference type="EMBL" id="JAAVJH010000009">
    <property type="protein sequence ID" value="NJR79661.1"/>
    <property type="molecule type" value="Genomic_DNA"/>
</dbReference>
<sequence length="220" mass="22936">MMSDPFLPRRRKRSAAPALTAAGALAMLGGCDPAPSEQQVSRERYGAPTEVAAFATPAECKASGDFAAVTCDEAAAAAAKDDGATAPRFESKQLCEEQFGEAMCFQRDGQQASGGGGSFFVPLLTGFMIGNALNGGGYRYQPLYRNRDDGRYYTPSGAWLFNGGYGGRAHGYQVGSRAISTPVTTQRIQTRSSVVSRGGFGGRVSARSSGGWGGGRSFGG</sequence>
<dbReference type="InterPro" id="IPR009576">
    <property type="entry name" value="Biofilm_formation_YgiB"/>
</dbReference>
<name>A0ABX1CSC6_9SPHN</name>
<feature type="compositionally biased region" description="Low complexity" evidence="1">
    <location>
        <begin position="199"/>
        <end position="209"/>
    </location>
</feature>
<dbReference type="Proteomes" id="UP000732399">
    <property type="component" value="Unassembled WGS sequence"/>
</dbReference>
<keyword evidence="3" id="KW-1185">Reference proteome</keyword>
<evidence type="ECO:0000313" key="3">
    <source>
        <dbReference type="Proteomes" id="UP000732399"/>
    </source>
</evidence>
<feature type="compositionally biased region" description="Gly residues" evidence="1">
    <location>
        <begin position="210"/>
        <end position="220"/>
    </location>
</feature>
<gene>
    <name evidence="2" type="ORF">HBH26_13825</name>
</gene>
<feature type="region of interest" description="Disordered" evidence="1">
    <location>
        <begin position="199"/>
        <end position="220"/>
    </location>
</feature>
<organism evidence="2 3">
    <name type="scientific">Sphingomonas corticis</name>
    <dbReference type="NCBI Taxonomy" id="2722791"/>
    <lineage>
        <taxon>Bacteria</taxon>
        <taxon>Pseudomonadati</taxon>
        <taxon>Pseudomonadota</taxon>
        <taxon>Alphaproteobacteria</taxon>
        <taxon>Sphingomonadales</taxon>
        <taxon>Sphingomonadaceae</taxon>
        <taxon>Sphingomonas</taxon>
    </lineage>
</organism>
<proteinExistence type="predicted"/>